<dbReference type="HOGENOM" id="CLU_018649_2_1_1"/>
<dbReference type="PIRSF" id="PIRSF038995">
    <property type="entry name" value="SRP68"/>
    <property type="match status" value="1"/>
</dbReference>
<dbReference type="GeneID" id="8300846"/>
<comment type="subcellular location">
    <subcellularLocation>
        <location evidence="1 10">Cytoplasm</location>
    </subcellularLocation>
    <subcellularLocation>
        <location evidence="2">Nucleus</location>
        <location evidence="2">Nucleolus</location>
    </subcellularLocation>
</comment>
<dbReference type="GO" id="GO:0008312">
    <property type="term" value="F:7S RNA binding"/>
    <property type="evidence" value="ECO:0007669"/>
    <property type="project" value="InterPro"/>
</dbReference>
<dbReference type="RefSeq" id="XP_002551334.1">
    <property type="nucleotide sequence ID" value="XM_002551288.1"/>
</dbReference>
<dbReference type="STRING" id="294747.C5MHT9"/>
<evidence type="ECO:0000256" key="7">
    <source>
        <dbReference type="ARBA" id="ARBA00023242"/>
    </source>
</evidence>
<dbReference type="InterPro" id="IPR038253">
    <property type="entry name" value="SRP68_N_sf"/>
</dbReference>
<dbReference type="AlphaFoldDB" id="C5MHT9"/>
<evidence type="ECO:0000256" key="9">
    <source>
        <dbReference type="ARBA" id="ARBA00029498"/>
    </source>
</evidence>
<organism evidence="13 14">
    <name type="scientific">Candida tropicalis (strain ATCC MYA-3404 / T1)</name>
    <name type="common">Yeast</name>
    <dbReference type="NCBI Taxonomy" id="294747"/>
    <lineage>
        <taxon>Eukaryota</taxon>
        <taxon>Fungi</taxon>
        <taxon>Dikarya</taxon>
        <taxon>Ascomycota</taxon>
        <taxon>Saccharomycotina</taxon>
        <taxon>Pichiomycetes</taxon>
        <taxon>Debaryomycetaceae</taxon>
        <taxon>Candida/Lodderomyces clade</taxon>
        <taxon>Candida</taxon>
    </lineage>
</organism>
<comment type="similarity">
    <text evidence="3 10">Belongs to the SRP68 family.</text>
</comment>
<dbReference type="KEGG" id="ctp:CTRG_05632"/>
<reference evidence="13 14" key="1">
    <citation type="journal article" date="2009" name="Nature">
        <title>Evolution of pathogenicity and sexual reproduction in eight Candida genomes.</title>
        <authorList>
            <person name="Butler G."/>
            <person name="Rasmussen M.D."/>
            <person name="Lin M.F."/>
            <person name="Santos M.A."/>
            <person name="Sakthikumar S."/>
            <person name="Munro C.A."/>
            <person name="Rheinbay E."/>
            <person name="Grabherr M."/>
            <person name="Forche A."/>
            <person name="Reedy J.L."/>
            <person name="Agrafioti I."/>
            <person name="Arnaud M.B."/>
            <person name="Bates S."/>
            <person name="Brown A.J."/>
            <person name="Brunke S."/>
            <person name="Costanzo M.C."/>
            <person name="Fitzpatrick D.A."/>
            <person name="de Groot P.W."/>
            <person name="Harris D."/>
            <person name="Hoyer L.L."/>
            <person name="Hube B."/>
            <person name="Klis F.M."/>
            <person name="Kodira C."/>
            <person name="Lennard N."/>
            <person name="Logue M.E."/>
            <person name="Martin R."/>
            <person name="Neiman A.M."/>
            <person name="Nikolaou E."/>
            <person name="Quail M.A."/>
            <person name="Quinn J."/>
            <person name="Santos M.C."/>
            <person name="Schmitzberger F.F."/>
            <person name="Sherlock G."/>
            <person name="Shah P."/>
            <person name="Silverstein K.A."/>
            <person name="Skrzypek M.S."/>
            <person name="Soll D."/>
            <person name="Staggs R."/>
            <person name="Stansfield I."/>
            <person name="Stumpf M.P."/>
            <person name="Sudbery P.E."/>
            <person name="Srikantha T."/>
            <person name="Zeng Q."/>
            <person name="Berman J."/>
            <person name="Berriman M."/>
            <person name="Heitman J."/>
            <person name="Gow N.A."/>
            <person name="Lorenz M.C."/>
            <person name="Birren B.W."/>
            <person name="Kellis M."/>
            <person name="Cuomo C.A."/>
        </authorList>
    </citation>
    <scope>NUCLEOTIDE SEQUENCE [LARGE SCALE GENOMIC DNA]</scope>
    <source>
        <strain evidence="14">ATCC MYA-3404 / T1</strain>
    </source>
</reference>
<dbReference type="GO" id="GO:0030942">
    <property type="term" value="F:endoplasmic reticulum signal peptide binding"/>
    <property type="evidence" value="ECO:0007669"/>
    <property type="project" value="InterPro"/>
</dbReference>
<keyword evidence="4 10" id="KW-0963">Cytoplasm</keyword>
<keyword evidence="11" id="KW-0175">Coiled coil</keyword>
<evidence type="ECO:0000256" key="2">
    <source>
        <dbReference type="ARBA" id="ARBA00004604"/>
    </source>
</evidence>
<protein>
    <recommendedName>
        <fullName evidence="9 10">Signal recognition particle subunit SRP68</fullName>
        <shortName evidence="10">SRP68</shortName>
    </recommendedName>
</protein>
<dbReference type="PANTHER" id="PTHR12860">
    <property type="entry name" value="SIGNAL RECOGNITION PARTICLE 68 KDA PROTEIN"/>
    <property type="match status" value="1"/>
</dbReference>
<evidence type="ECO:0000256" key="6">
    <source>
        <dbReference type="ARBA" id="ARBA00023135"/>
    </source>
</evidence>
<evidence type="ECO:0000256" key="12">
    <source>
        <dbReference type="SAM" id="MobiDB-lite"/>
    </source>
</evidence>
<accession>C5MHT9</accession>
<keyword evidence="5 10" id="KW-0694">RNA-binding</keyword>
<evidence type="ECO:0000256" key="4">
    <source>
        <dbReference type="ARBA" id="ARBA00022490"/>
    </source>
</evidence>
<feature type="region of interest" description="Disordered" evidence="12">
    <location>
        <begin position="529"/>
        <end position="565"/>
    </location>
</feature>
<feature type="coiled-coil region" evidence="11">
    <location>
        <begin position="20"/>
        <end position="47"/>
    </location>
</feature>
<dbReference type="Proteomes" id="UP000002037">
    <property type="component" value="Unassembled WGS sequence"/>
</dbReference>
<evidence type="ECO:0000256" key="1">
    <source>
        <dbReference type="ARBA" id="ARBA00004496"/>
    </source>
</evidence>
<evidence type="ECO:0000256" key="3">
    <source>
        <dbReference type="ARBA" id="ARBA00009352"/>
    </source>
</evidence>
<evidence type="ECO:0000313" key="13">
    <source>
        <dbReference type="EMBL" id="EER30636.1"/>
    </source>
</evidence>
<dbReference type="PANTHER" id="PTHR12860:SF0">
    <property type="entry name" value="SIGNAL RECOGNITION PARTICLE SUBUNIT SRP68"/>
    <property type="match status" value="1"/>
</dbReference>
<dbReference type="eggNOG" id="KOG2460">
    <property type="taxonomic scope" value="Eukaryota"/>
</dbReference>
<dbReference type="CDD" id="cd15481">
    <property type="entry name" value="SRP68-RBD"/>
    <property type="match status" value="1"/>
</dbReference>
<dbReference type="GO" id="GO:0005047">
    <property type="term" value="F:signal recognition particle binding"/>
    <property type="evidence" value="ECO:0007669"/>
    <property type="project" value="InterPro"/>
</dbReference>
<dbReference type="GO" id="GO:0005786">
    <property type="term" value="C:signal recognition particle, endoplasmic reticulum targeting"/>
    <property type="evidence" value="ECO:0007669"/>
    <property type="project" value="UniProtKB-KW"/>
</dbReference>
<proteinExistence type="inferred from homology"/>
<comment type="function">
    <text evidence="10">Component of the signal recognition particle (SRP) complex, a ribonucleoprotein complex that mediates the cotranslational targeting of secretory and membrane proteins to the endoplasmic reticulum (ER). The SRP complex interacts with the signal sequence in nascent secretory and membrane proteins and directs them to the membrane of the ER.</text>
</comment>
<gene>
    <name evidence="13" type="ORF">CTRG_05632</name>
</gene>
<dbReference type="GO" id="GO:0005730">
    <property type="term" value="C:nucleolus"/>
    <property type="evidence" value="ECO:0007669"/>
    <property type="project" value="UniProtKB-SubCell"/>
</dbReference>
<dbReference type="InterPro" id="IPR034652">
    <property type="entry name" value="SRP68-RBD"/>
</dbReference>
<name>C5MHT9_CANTT</name>
<evidence type="ECO:0000256" key="8">
    <source>
        <dbReference type="ARBA" id="ARBA00023274"/>
    </source>
</evidence>
<evidence type="ECO:0000256" key="10">
    <source>
        <dbReference type="PIRNR" id="PIRNR038995"/>
    </source>
</evidence>
<dbReference type="EMBL" id="GG692403">
    <property type="protein sequence ID" value="EER30636.1"/>
    <property type="molecule type" value="Genomic_DNA"/>
</dbReference>
<evidence type="ECO:0000256" key="11">
    <source>
        <dbReference type="SAM" id="Coils"/>
    </source>
</evidence>
<keyword evidence="8 10" id="KW-0687">Ribonucleoprotein</keyword>
<sequence>MDSPLSNTLGARMSAYLVTSNDFKKQRKRVNRQLKNLRHELGLINSNTKKYEFPKLSPEQYNSNKKSGLVYLFLAERDILYGLEIKNLMEIDEKSKKNYKNLMITKFKRSLNHAVDLLDLTKDETNSNIRIELFIYTALIVGQLSIIQKKWSKVLNSFSIAKCCLDYLYDQDQTINEGDEENQEESFSKTLYAELNETLVDPSLKLAINQLDLHSTTDLKSISRKYCHDDEITFLKPALSLIDEKYTTDISSSVEVSKEINWRNHEALIYNDEVSFKISNLNNNLHWDQTNDINKFDSIITEWLEVLNLHKVDTEKNQDDDDLEQVQNRAILLTYINYNLLFTKLKRDVLLIGQLASIDDNKDAIRLYNGVIAIVQELKDLPGVYNDDDLYYSLSNLEKYFTYKKYQIIAESYQFKSLFGESLKIYQYIDEEISIAEEFYKTKFPFDISNNEQIGIFRADIKKKILQTQISAQFESSKGTSNYTLENINKFPKDDLSIINFKKIEPIMCKPVLFDIAFNYISYDLDKSKERKPVAQQPQQPQQEATESSDSPSKKRGLFGFFGRS</sequence>
<keyword evidence="14" id="KW-1185">Reference proteome</keyword>
<dbReference type="InterPro" id="IPR026258">
    <property type="entry name" value="SRP68"/>
</dbReference>
<keyword evidence="6 10" id="KW-0733">Signal recognition particle</keyword>
<dbReference type="Gene3D" id="1.10.3450.40">
    <property type="entry name" value="Signal recognition particle, SRP68 subunit, RNA-binding domain"/>
    <property type="match status" value="1"/>
</dbReference>
<dbReference type="OrthoDB" id="10255118at2759"/>
<dbReference type="GO" id="GO:0006614">
    <property type="term" value="P:SRP-dependent cotranslational protein targeting to membrane"/>
    <property type="evidence" value="ECO:0007669"/>
    <property type="project" value="InterPro"/>
</dbReference>
<dbReference type="Pfam" id="PF16969">
    <property type="entry name" value="SRP68"/>
    <property type="match status" value="1"/>
</dbReference>
<dbReference type="VEuPathDB" id="FungiDB:CTRG_05632"/>
<keyword evidence="7" id="KW-0539">Nucleus</keyword>
<evidence type="ECO:0000256" key="5">
    <source>
        <dbReference type="ARBA" id="ARBA00022884"/>
    </source>
</evidence>
<evidence type="ECO:0000313" key="14">
    <source>
        <dbReference type="Proteomes" id="UP000002037"/>
    </source>
</evidence>